<organism evidence="1">
    <name type="scientific">Desulfovibrio sp. U5L</name>
    <dbReference type="NCBI Taxonomy" id="596152"/>
    <lineage>
        <taxon>Bacteria</taxon>
        <taxon>Pseudomonadati</taxon>
        <taxon>Thermodesulfobacteriota</taxon>
        <taxon>Desulfovibrionia</taxon>
        <taxon>Desulfovibrionales</taxon>
        <taxon>Desulfovibrionaceae</taxon>
        <taxon>Desulfovibrio</taxon>
    </lineage>
</organism>
<dbReference type="HOGENOM" id="CLU_2616285_0_0_7"/>
<name>I2Q2L8_9BACT</name>
<sequence length="78" mass="8445">MIDPAALHDQLHHDLFLAGLDADRHAQGIETILAGRPYSVVMLLDTGDLQALRERVALLAGCVELAVALHDTLKKFCG</sequence>
<dbReference type="EMBL" id="JH600068">
    <property type="protein sequence ID" value="EIG54024.1"/>
    <property type="molecule type" value="Genomic_DNA"/>
</dbReference>
<reference evidence="1" key="1">
    <citation type="submission" date="2011-11" db="EMBL/GenBank/DDBJ databases">
        <title>Improved High-Quality Draft sequence of Desulfovibrio sp. U5L.</title>
        <authorList>
            <consortium name="US DOE Joint Genome Institute"/>
            <person name="Lucas S."/>
            <person name="Han J."/>
            <person name="Lapidus A."/>
            <person name="Cheng J.-F."/>
            <person name="Goodwin L."/>
            <person name="Pitluck S."/>
            <person name="Peters L."/>
            <person name="Ovchinnikova G."/>
            <person name="Held B."/>
            <person name="Detter J.C."/>
            <person name="Han C."/>
            <person name="Tapia R."/>
            <person name="Land M."/>
            <person name="Hauser L."/>
            <person name="Kyrpides N."/>
            <person name="Ivanova N."/>
            <person name="Pagani I."/>
            <person name="Gabster J."/>
            <person name="Walker C."/>
            <person name="Stolyar S."/>
            <person name="Stahl D."/>
            <person name="Arkin A."/>
            <person name="Dehal P."/>
            <person name="Hazen T."/>
            <person name="Woyke T."/>
        </authorList>
    </citation>
    <scope>NUCLEOTIDE SEQUENCE [LARGE SCALE GENOMIC DNA]</scope>
    <source>
        <strain evidence="1">U5L</strain>
    </source>
</reference>
<accession>I2Q2L8</accession>
<evidence type="ECO:0000313" key="1">
    <source>
        <dbReference type="EMBL" id="EIG54024.1"/>
    </source>
</evidence>
<gene>
    <name evidence="1" type="ORF">DesU5LDRAFT_2360</name>
</gene>
<proteinExistence type="predicted"/>
<dbReference type="STRING" id="596152.DesU5LDRAFT_2360"/>
<protein>
    <submittedName>
        <fullName evidence="1">Uncharacterized protein</fullName>
    </submittedName>
</protein>
<dbReference type="AlphaFoldDB" id="I2Q2L8"/>